<dbReference type="PANTHER" id="PTHR38479:SF2">
    <property type="entry name" value="WINGED HELIX DNA-BINDING DOMAIN-CONTAINING PROTEIN"/>
    <property type="match status" value="1"/>
</dbReference>
<keyword evidence="2" id="KW-1185">Reference proteome</keyword>
<organism evidence="1 2">
    <name type="scientific">Streptomyces xanthophaeus</name>
    <dbReference type="NCBI Taxonomy" id="67385"/>
    <lineage>
        <taxon>Bacteria</taxon>
        <taxon>Bacillati</taxon>
        <taxon>Actinomycetota</taxon>
        <taxon>Actinomycetes</taxon>
        <taxon>Kitasatosporales</taxon>
        <taxon>Streptomycetaceae</taxon>
        <taxon>Streptomyces</taxon>
    </lineage>
</organism>
<dbReference type="EMBL" id="BNEE01000003">
    <property type="protein sequence ID" value="GHI82977.1"/>
    <property type="molecule type" value="Genomic_DNA"/>
</dbReference>
<dbReference type="InterPro" id="IPR009351">
    <property type="entry name" value="AlkZ-like"/>
</dbReference>
<gene>
    <name evidence="1" type="ORF">Sxan_03410</name>
</gene>
<dbReference type="Proteomes" id="UP000600026">
    <property type="component" value="Unassembled WGS sequence"/>
</dbReference>
<dbReference type="Pfam" id="PF06224">
    <property type="entry name" value="AlkZ-like"/>
    <property type="match status" value="1"/>
</dbReference>
<reference evidence="1" key="1">
    <citation type="submission" date="2020-09" db="EMBL/GenBank/DDBJ databases">
        <title>Whole genome shotgun sequence of Streptomyces xanthophaeus NBRC 12829.</title>
        <authorList>
            <person name="Komaki H."/>
            <person name="Tamura T."/>
        </authorList>
    </citation>
    <scope>NUCLEOTIDE SEQUENCE</scope>
    <source>
        <strain evidence="1">NBRC 12829</strain>
    </source>
</reference>
<dbReference type="AlphaFoldDB" id="A0A919GS26"/>
<sequence>MCGTHAQVLSAAEVSIGLRLHSATRTDVQDALWSDHSLVKTFGPRGTVHLLPASDLSLWCGALGALPAASRSAADVRITEEQTEELVSAIGAILADAELTVDELTEVLADQVGSWAADPVMPAFQTKWPRWWQMTETAAHRGVLCFGMNKGRKVTYTNPARWLPGFTPAPHSEAIDWLLGRYLHAYGPATPQHFARWLAATPAWARGLFENSDLTEVSLEGIRAWVADGDSGPGEPAQGVLLLPHFDAFAVGSQPRELLYPGQARDRALARGQAGNYPVLVVDGTVAGVWHQKKTGQNVAITVEPLGELTVRQHRQLEEQVERIGAFIEARPFLTIGTVTVGAHA</sequence>
<proteinExistence type="predicted"/>
<accession>A0A919GS26</accession>
<comment type="caution">
    <text evidence="1">The sequence shown here is derived from an EMBL/GenBank/DDBJ whole genome shotgun (WGS) entry which is preliminary data.</text>
</comment>
<protein>
    <recommendedName>
        <fullName evidence="3">Winged helix DNA-binding domain-containing protein</fullName>
    </recommendedName>
</protein>
<evidence type="ECO:0008006" key="3">
    <source>
        <dbReference type="Google" id="ProtNLM"/>
    </source>
</evidence>
<evidence type="ECO:0000313" key="2">
    <source>
        <dbReference type="Proteomes" id="UP000600026"/>
    </source>
</evidence>
<dbReference type="PANTHER" id="PTHR38479">
    <property type="entry name" value="LMO0824 PROTEIN"/>
    <property type="match status" value="1"/>
</dbReference>
<name>A0A919GS26_9ACTN</name>
<evidence type="ECO:0000313" key="1">
    <source>
        <dbReference type="EMBL" id="GHI82977.1"/>
    </source>
</evidence>